<protein>
    <submittedName>
        <fullName evidence="1">Uncharacterized protein</fullName>
    </submittedName>
</protein>
<accession>A0AAE0ZYN6</accession>
<evidence type="ECO:0000313" key="2">
    <source>
        <dbReference type="Proteomes" id="UP001283361"/>
    </source>
</evidence>
<keyword evidence="2" id="KW-1185">Reference proteome</keyword>
<reference evidence="1" key="1">
    <citation type="journal article" date="2023" name="G3 (Bethesda)">
        <title>A reference genome for the long-term kleptoplast-retaining sea slug Elysia crispata morphotype clarki.</title>
        <authorList>
            <person name="Eastman K.E."/>
            <person name="Pendleton A.L."/>
            <person name="Shaikh M.A."/>
            <person name="Suttiyut T."/>
            <person name="Ogas R."/>
            <person name="Tomko P."/>
            <person name="Gavelis G."/>
            <person name="Widhalm J.R."/>
            <person name="Wisecaver J.H."/>
        </authorList>
    </citation>
    <scope>NUCLEOTIDE SEQUENCE</scope>
    <source>
        <strain evidence="1">ECLA1</strain>
    </source>
</reference>
<comment type="caution">
    <text evidence="1">The sequence shown here is derived from an EMBL/GenBank/DDBJ whole genome shotgun (WGS) entry which is preliminary data.</text>
</comment>
<gene>
    <name evidence="1" type="ORF">RRG08_050298</name>
</gene>
<name>A0AAE0ZYN6_9GAST</name>
<evidence type="ECO:0000313" key="1">
    <source>
        <dbReference type="EMBL" id="KAK3777910.1"/>
    </source>
</evidence>
<dbReference type="AlphaFoldDB" id="A0AAE0ZYN6"/>
<organism evidence="1 2">
    <name type="scientific">Elysia crispata</name>
    <name type="common">lettuce slug</name>
    <dbReference type="NCBI Taxonomy" id="231223"/>
    <lineage>
        <taxon>Eukaryota</taxon>
        <taxon>Metazoa</taxon>
        <taxon>Spiralia</taxon>
        <taxon>Lophotrochozoa</taxon>
        <taxon>Mollusca</taxon>
        <taxon>Gastropoda</taxon>
        <taxon>Heterobranchia</taxon>
        <taxon>Euthyneura</taxon>
        <taxon>Panpulmonata</taxon>
        <taxon>Sacoglossa</taxon>
        <taxon>Placobranchoidea</taxon>
        <taxon>Plakobranchidae</taxon>
        <taxon>Elysia</taxon>
    </lineage>
</organism>
<dbReference type="EMBL" id="JAWDGP010003056">
    <property type="protein sequence ID" value="KAK3777910.1"/>
    <property type="molecule type" value="Genomic_DNA"/>
</dbReference>
<dbReference type="Proteomes" id="UP001283361">
    <property type="component" value="Unassembled WGS sequence"/>
</dbReference>
<proteinExistence type="predicted"/>
<sequence>MDQSKTKNDPYPPPSCRNNYVVKADLCYDDLLIPCIHLAPQIWMMLLHIPARLTLLVPLAVLTRKDDFYECAMIVLRRLPQREGLDNNIAAEEMQADFILRSVLKAMYPNHPELIKLSIASRPATSVPRGAMLSSASGGGSSNKQLGNVTSVSFDQPVSETYSDSKANVPLLSNTSIISSV</sequence>